<name>A0ABX9W8K0_9ACTN</name>
<sequence length="102" mass="10961">MRDPYTGRVGRDDLGRSRGDNVNAAETHAPDRPDLAGVAWHISTKSDNGGASCVEAGPLADGSGRVAVRHSHHPNGSVIIYTRVEWEAFLAGVREGEFDFFA</sequence>
<evidence type="ECO:0000256" key="1">
    <source>
        <dbReference type="SAM" id="MobiDB-lite"/>
    </source>
</evidence>
<feature type="compositionally biased region" description="Basic and acidic residues" evidence="1">
    <location>
        <begin position="1"/>
        <end position="19"/>
    </location>
</feature>
<evidence type="ECO:0000313" key="4">
    <source>
        <dbReference type="Proteomes" id="UP000280698"/>
    </source>
</evidence>
<protein>
    <submittedName>
        <fullName evidence="3">DUF397 domain-containing protein</fullName>
    </submittedName>
</protein>
<dbReference type="EMBL" id="RJLN01000137">
    <property type="protein sequence ID" value="RNL87806.1"/>
    <property type="molecule type" value="Genomic_DNA"/>
</dbReference>
<dbReference type="InterPro" id="IPR007278">
    <property type="entry name" value="DUF397"/>
</dbReference>
<gene>
    <name evidence="3" type="ORF">EFE23_26505</name>
</gene>
<keyword evidence="4" id="KW-1185">Reference proteome</keyword>
<evidence type="ECO:0000313" key="3">
    <source>
        <dbReference type="EMBL" id="RNL87806.1"/>
    </source>
</evidence>
<feature type="domain" description="DUF397" evidence="2">
    <location>
        <begin position="39"/>
        <end position="94"/>
    </location>
</feature>
<accession>A0ABX9W8K0</accession>
<feature type="region of interest" description="Disordered" evidence="1">
    <location>
        <begin position="1"/>
        <end position="35"/>
    </location>
</feature>
<evidence type="ECO:0000259" key="2">
    <source>
        <dbReference type="Pfam" id="PF04149"/>
    </source>
</evidence>
<proteinExistence type="predicted"/>
<dbReference type="Pfam" id="PF04149">
    <property type="entry name" value="DUF397"/>
    <property type="match status" value="1"/>
</dbReference>
<organism evidence="3 4">
    <name type="scientific">Micromonospora solifontis</name>
    <dbReference type="NCBI Taxonomy" id="2487138"/>
    <lineage>
        <taxon>Bacteria</taxon>
        <taxon>Bacillati</taxon>
        <taxon>Actinomycetota</taxon>
        <taxon>Actinomycetes</taxon>
        <taxon>Micromonosporales</taxon>
        <taxon>Micromonosporaceae</taxon>
        <taxon>Micromonospora</taxon>
    </lineage>
</organism>
<reference evidence="3 4" key="1">
    <citation type="submission" date="2018-11" db="EMBL/GenBank/DDBJ databases">
        <title>Micromonospora sp. PPF5-17, a new actinomycetes isolated from a hot spring soil.</title>
        <authorList>
            <person name="Thawai C."/>
        </authorList>
    </citation>
    <scope>NUCLEOTIDE SEQUENCE [LARGE SCALE GENOMIC DNA]</scope>
    <source>
        <strain evidence="3 4">PPF5-17</strain>
    </source>
</reference>
<comment type="caution">
    <text evidence="3">The sequence shown here is derived from an EMBL/GenBank/DDBJ whole genome shotgun (WGS) entry which is preliminary data.</text>
</comment>
<dbReference type="Proteomes" id="UP000280698">
    <property type="component" value="Unassembled WGS sequence"/>
</dbReference>